<sequence length="56" mass="6205">LEWAVRSLSFGCNSQLLALASEDTYIEIAHVETGERVLALKCEAQTFAVSWHPKAN</sequence>
<evidence type="ECO:0000313" key="6">
    <source>
        <dbReference type="Proteomes" id="UP000682733"/>
    </source>
</evidence>
<keyword evidence="2" id="KW-0677">Repeat</keyword>
<dbReference type="Pfam" id="PF12894">
    <property type="entry name" value="ANAPC4_WD40"/>
    <property type="match status" value="1"/>
</dbReference>
<dbReference type="GO" id="GO:0000445">
    <property type="term" value="C:THO complex part of transcription export complex"/>
    <property type="evidence" value="ECO:0007669"/>
    <property type="project" value="TreeGrafter"/>
</dbReference>
<dbReference type="InterPro" id="IPR036322">
    <property type="entry name" value="WD40_repeat_dom_sf"/>
</dbReference>
<dbReference type="PANTHER" id="PTHR22839:SF0">
    <property type="entry name" value="THO COMPLEX SUBUNIT 3"/>
    <property type="match status" value="1"/>
</dbReference>
<dbReference type="Gene3D" id="2.130.10.10">
    <property type="entry name" value="YVTN repeat-like/Quinoprotein amine dehydrogenase"/>
    <property type="match status" value="1"/>
</dbReference>
<evidence type="ECO:0000313" key="5">
    <source>
        <dbReference type="EMBL" id="CAF3899700.1"/>
    </source>
</evidence>
<proteinExistence type="predicted"/>
<dbReference type="EMBL" id="CAJNOK010083693">
    <property type="protein sequence ID" value="CAF1686275.1"/>
    <property type="molecule type" value="Genomic_DNA"/>
</dbReference>
<protein>
    <recommendedName>
        <fullName evidence="3">Anaphase-promoting complex subunit 4-like WD40 domain-containing protein</fullName>
    </recommendedName>
</protein>
<reference evidence="5" key="1">
    <citation type="submission" date="2021-02" db="EMBL/GenBank/DDBJ databases">
        <authorList>
            <person name="Nowell W R."/>
        </authorList>
    </citation>
    <scope>NUCLEOTIDE SEQUENCE</scope>
</reference>
<dbReference type="GO" id="GO:0006406">
    <property type="term" value="P:mRNA export from nucleus"/>
    <property type="evidence" value="ECO:0007669"/>
    <property type="project" value="InterPro"/>
</dbReference>
<accession>A0A8S2LNP7</accession>
<organism evidence="5 6">
    <name type="scientific">Didymodactylos carnosus</name>
    <dbReference type="NCBI Taxonomy" id="1234261"/>
    <lineage>
        <taxon>Eukaryota</taxon>
        <taxon>Metazoa</taxon>
        <taxon>Spiralia</taxon>
        <taxon>Gnathifera</taxon>
        <taxon>Rotifera</taxon>
        <taxon>Eurotatoria</taxon>
        <taxon>Bdelloidea</taxon>
        <taxon>Philodinida</taxon>
        <taxon>Philodinidae</taxon>
        <taxon>Didymodactylos</taxon>
    </lineage>
</organism>
<dbReference type="SUPFAM" id="SSF50978">
    <property type="entry name" value="WD40 repeat-like"/>
    <property type="match status" value="1"/>
</dbReference>
<dbReference type="InterPro" id="IPR024977">
    <property type="entry name" value="Apc4-like_WD40_dom"/>
</dbReference>
<evidence type="ECO:0000256" key="2">
    <source>
        <dbReference type="ARBA" id="ARBA00022737"/>
    </source>
</evidence>
<dbReference type="InterPro" id="IPR040132">
    <property type="entry name" value="Tex1/THOC3"/>
</dbReference>
<feature type="domain" description="Anaphase-promoting complex subunit 4-like WD40" evidence="3">
    <location>
        <begin position="4"/>
        <end position="52"/>
    </location>
</feature>
<dbReference type="InterPro" id="IPR015943">
    <property type="entry name" value="WD40/YVTN_repeat-like_dom_sf"/>
</dbReference>
<evidence type="ECO:0000259" key="3">
    <source>
        <dbReference type="Pfam" id="PF12894"/>
    </source>
</evidence>
<dbReference type="Proteomes" id="UP000682733">
    <property type="component" value="Unassembled WGS sequence"/>
</dbReference>
<feature type="non-terminal residue" evidence="5">
    <location>
        <position position="1"/>
    </location>
</feature>
<comment type="caution">
    <text evidence="5">The sequence shown here is derived from an EMBL/GenBank/DDBJ whole genome shotgun (WGS) entry which is preliminary data.</text>
</comment>
<feature type="non-terminal residue" evidence="5">
    <location>
        <position position="56"/>
    </location>
</feature>
<keyword evidence="1" id="KW-0853">WD repeat</keyword>
<dbReference type="EMBL" id="CAJOBA010018469">
    <property type="protein sequence ID" value="CAF3899700.1"/>
    <property type="molecule type" value="Genomic_DNA"/>
</dbReference>
<dbReference type="PANTHER" id="PTHR22839">
    <property type="entry name" value="THO COMPLEX SUBUNIT 3 THO3"/>
    <property type="match status" value="1"/>
</dbReference>
<name>A0A8S2LNP7_9BILA</name>
<evidence type="ECO:0000256" key="1">
    <source>
        <dbReference type="ARBA" id="ARBA00022574"/>
    </source>
</evidence>
<dbReference type="Proteomes" id="UP000677228">
    <property type="component" value="Unassembled WGS sequence"/>
</dbReference>
<evidence type="ECO:0000313" key="4">
    <source>
        <dbReference type="EMBL" id="CAF1686275.1"/>
    </source>
</evidence>
<dbReference type="AlphaFoldDB" id="A0A8S2LNP7"/>
<gene>
    <name evidence="4" type="ORF">OVA965_LOCUS46218</name>
    <name evidence="5" type="ORF">TMI583_LOCUS20639</name>
</gene>